<proteinExistence type="predicted"/>
<dbReference type="AlphaFoldDB" id="A0A225NP34"/>
<feature type="region of interest" description="Disordered" evidence="2">
    <location>
        <begin position="86"/>
        <end position="105"/>
    </location>
</feature>
<reference evidence="4 5" key="1">
    <citation type="submission" date="2013-04" db="EMBL/GenBank/DDBJ databases">
        <title>Oceanicola sp. 22II1-22F33 Genome Sequencing.</title>
        <authorList>
            <person name="Lai Q."/>
            <person name="Li G."/>
            <person name="Shao Z."/>
        </authorList>
    </citation>
    <scope>NUCLEOTIDE SEQUENCE [LARGE SCALE GENOMIC DNA]</scope>
    <source>
        <strain evidence="4 5">22II1-22F33</strain>
    </source>
</reference>
<evidence type="ECO:0000313" key="4">
    <source>
        <dbReference type="EMBL" id="OWU76113.1"/>
    </source>
</evidence>
<keyword evidence="5" id="KW-1185">Reference proteome</keyword>
<dbReference type="CDD" id="cd02209">
    <property type="entry name" value="cupin_XRE_C"/>
    <property type="match status" value="1"/>
</dbReference>
<evidence type="ECO:0000259" key="3">
    <source>
        <dbReference type="PROSITE" id="PS50943"/>
    </source>
</evidence>
<evidence type="ECO:0000256" key="2">
    <source>
        <dbReference type="SAM" id="MobiDB-lite"/>
    </source>
</evidence>
<dbReference type="Gene3D" id="2.60.120.10">
    <property type="entry name" value="Jelly Rolls"/>
    <property type="match status" value="1"/>
</dbReference>
<dbReference type="PANTHER" id="PTHR46797:SF10">
    <property type="entry name" value="BLR1115 PROTEIN"/>
    <property type="match status" value="1"/>
</dbReference>
<dbReference type="InterPro" id="IPR001387">
    <property type="entry name" value="Cro/C1-type_HTH"/>
</dbReference>
<dbReference type="InterPro" id="IPR050807">
    <property type="entry name" value="TransReg_Diox_bact_type"/>
</dbReference>
<comment type="caution">
    <text evidence="4">The sequence shown here is derived from an EMBL/GenBank/DDBJ whole genome shotgun (WGS) entry which is preliminary data.</text>
</comment>
<dbReference type="GO" id="GO:0003677">
    <property type="term" value="F:DNA binding"/>
    <property type="evidence" value="ECO:0007669"/>
    <property type="project" value="UniProtKB-KW"/>
</dbReference>
<dbReference type="InterPro" id="IPR014710">
    <property type="entry name" value="RmlC-like_jellyroll"/>
</dbReference>
<protein>
    <recommendedName>
        <fullName evidence="3">HTH cro/C1-type domain-containing protein</fullName>
    </recommendedName>
</protein>
<dbReference type="Gene3D" id="1.10.260.40">
    <property type="entry name" value="lambda repressor-like DNA-binding domains"/>
    <property type="match status" value="1"/>
</dbReference>
<dbReference type="Pfam" id="PF13560">
    <property type="entry name" value="HTH_31"/>
    <property type="match status" value="1"/>
</dbReference>
<evidence type="ECO:0000313" key="5">
    <source>
        <dbReference type="Proteomes" id="UP000215377"/>
    </source>
</evidence>
<dbReference type="EMBL" id="AQQR01000002">
    <property type="protein sequence ID" value="OWU76113.1"/>
    <property type="molecule type" value="Genomic_DNA"/>
</dbReference>
<evidence type="ECO:0000256" key="1">
    <source>
        <dbReference type="ARBA" id="ARBA00023125"/>
    </source>
</evidence>
<gene>
    <name evidence="4" type="ORF">ATO3_08170</name>
</gene>
<name>A0A225NP34_9RHOB</name>
<dbReference type="SUPFAM" id="SSF47413">
    <property type="entry name" value="lambda repressor-like DNA-binding domains"/>
    <property type="match status" value="1"/>
</dbReference>
<accession>A0A225NP34</accession>
<dbReference type="InterPro" id="IPR011051">
    <property type="entry name" value="RmlC_Cupin_sf"/>
</dbReference>
<feature type="compositionally biased region" description="Polar residues" evidence="2">
    <location>
        <begin position="90"/>
        <end position="105"/>
    </location>
</feature>
<organism evidence="4 5">
    <name type="scientific">Marinibacterium profundimaris</name>
    <dbReference type="NCBI Taxonomy" id="1679460"/>
    <lineage>
        <taxon>Bacteria</taxon>
        <taxon>Pseudomonadati</taxon>
        <taxon>Pseudomonadota</taxon>
        <taxon>Alphaproteobacteria</taxon>
        <taxon>Rhodobacterales</taxon>
        <taxon>Paracoccaceae</taxon>
        <taxon>Marinibacterium</taxon>
    </lineage>
</organism>
<dbReference type="Proteomes" id="UP000215377">
    <property type="component" value="Unassembled WGS sequence"/>
</dbReference>
<dbReference type="PANTHER" id="PTHR46797">
    <property type="entry name" value="HTH-TYPE TRANSCRIPTIONAL REGULATOR"/>
    <property type="match status" value="1"/>
</dbReference>
<dbReference type="GO" id="GO:0003700">
    <property type="term" value="F:DNA-binding transcription factor activity"/>
    <property type="evidence" value="ECO:0007669"/>
    <property type="project" value="TreeGrafter"/>
</dbReference>
<feature type="domain" description="HTH cro/C1-type" evidence="3">
    <location>
        <begin position="21"/>
        <end position="75"/>
    </location>
</feature>
<dbReference type="SUPFAM" id="SSF51182">
    <property type="entry name" value="RmlC-like cupins"/>
    <property type="match status" value="1"/>
</dbReference>
<dbReference type="SMART" id="SM00530">
    <property type="entry name" value="HTH_XRE"/>
    <property type="match status" value="1"/>
</dbReference>
<sequence length="190" mass="20600">MGGFTKIGNSDHLNDRIARCLRDLRHRAGWSLDELTDRCGVSRATLSRLEHGEVSPTAHALARIAEAYDMPASRLVRLAEAQAPQVLPRDSQSVTSSSVEGTELRSVSPNRGGFFAEVCEGALPQHAELSVPGTPGDEIHIVVLDGRLEVTIDGIAHDLRKGDSLRFHLDGPAMLRGGAKRATRFMIFLA</sequence>
<dbReference type="GO" id="GO:0005829">
    <property type="term" value="C:cytosol"/>
    <property type="evidence" value="ECO:0007669"/>
    <property type="project" value="TreeGrafter"/>
</dbReference>
<dbReference type="InterPro" id="IPR010982">
    <property type="entry name" value="Lambda_DNA-bd_dom_sf"/>
</dbReference>
<dbReference type="OrthoDB" id="189170at2"/>
<keyword evidence="1" id="KW-0238">DNA-binding</keyword>
<dbReference type="PROSITE" id="PS50943">
    <property type="entry name" value="HTH_CROC1"/>
    <property type="match status" value="1"/>
</dbReference>
<dbReference type="CDD" id="cd00093">
    <property type="entry name" value="HTH_XRE"/>
    <property type="match status" value="1"/>
</dbReference>
<dbReference type="RefSeq" id="WP_088649323.1">
    <property type="nucleotide sequence ID" value="NZ_AQQR01000002.1"/>
</dbReference>